<keyword evidence="1" id="KW-1133">Transmembrane helix</keyword>
<sequence>MSTGGVARSEPHITILGILAGAGVGLLAGAAVLGIATSGGSTVLGAVNALGYLLAGYLVLLPTTLAVGVPVLRRTRRHSASPRATLLVVGLAGLGLAVVASVVAGLLTYEMWPWFLALIPATIWCLAPALLFSQVLSRHPRVAVCLVALVGVLAGLGALYFGIQLVIH</sequence>
<accession>A0A0B2A385</accession>
<dbReference type="RefSeq" id="WP_039402264.1">
    <property type="nucleotide sequence ID" value="NZ_JTDK01000017.1"/>
</dbReference>
<comment type="caution">
    <text evidence="2">The sequence shown here is derived from an EMBL/GenBank/DDBJ whole genome shotgun (WGS) entry which is preliminary data.</text>
</comment>
<dbReference type="AlphaFoldDB" id="A0A0B2A385"/>
<dbReference type="EMBL" id="JTDK01000017">
    <property type="protein sequence ID" value="KHK96057.1"/>
    <property type="molecule type" value="Genomic_DNA"/>
</dbReference>
<feature type="transmembrane region" description="Helical" evidence="1">
    <location>
        <begin position="12"/>
        <end position="37"/>
    </location>
</feature>
<proteinExistence type="predicted"/>
<evidence type="ECO:0000313" key="3">
    <source>
        <dbReference type="Proteomes" id="UP000031030"/>
    </source>
</evidence>
<reference evidence="2 3" key="1">
    <citation type="submission" date="2014-11" db="EMBL/GenBank/DDBJ databases">
        <title>Genome sequence of Microbacterium mangrovi MUSC 115(T).</title>
        <authorList>
            <person name="Lee L.-H."/>
        </authorList>
    </citation>
    <scope>NUCLEOTIDE SEQUENCE [LARGE SCALE GENOMIC DNA]</scope>
    <source>
        <strain evidence="2 3">MUSC 115</strain>
    </source>
</reference>
<feature type="transmembrane region" description="Helical" evidence="1">
    <location>
        <begin position="112"/>
        <end position="132"/>
    </location>
</feature>
<keyword evidence="1" id="KW-0472">Membrane</keyword>
<feature type="transmembrane region" description="Helical" evidence="1">
    <location>
        <begin position="84"/>
        <end position="106"/>
    </location>
</feature>
<keyword evidence="3" id="KW-1185">Reference proteome</keyword>
<protein>
    <submittedName>
        <fullName evidence="2">Uncharacterized protein</fullName>
    </submittedName>
</protein>
<dbReference type="Proteomes" id="UP000031030">
    <property type="component" value="Unassembled WGS sequence"/>
</dbReference>
<evidence type="ECO:0000256" key="1">
    <source>
        <dbReference type="SAM" id="Phobius"/>
    </source>
</evidence>
<name>A0A0B2A385_9MICO</name>
<keyword evidence="1" id="KW-0812">Transmembrane</keyword>
<evidence type="ECO:0000313" key="2">
    <source>
        <dbReference type="EMBL" id="KHK96057.1"/>
    </source>
</evidence>
<feature type="transmembrane region" description="Helical" evidence="1">
    <location>
        <begin position="49"/>
        <end position="72"/>
    </location>
</feature>
<feature type="transmembrane region" description="Helical" evidence="1">
    <location>
        <begin position="144"/>
        <end position="167"/>
    </location>
</feature>
<organism evidence="2 3">
    <name type="scientific">Microbacterium mangrovi</name>
    <dbReference type="NCBI Taxonomy" id="1348253"/>
    <lineage>
        <taxon>Bacteria</taxon>
        <taxon>Bacillati</taxon>
        <taxon>Actinomycetota</taxon>
        <taxon>Actinomycetes</taxon>
        <taxon>Micrococcales</taxon>
        <taxon>Microbacteriaceae</taxon>
        <taxon>Microbacterium</taxon>
    </lineage>
</organism>
<gene>
    <name evidence="2" type="ORF">LK09_17085</name>
</gene>
<dbReference type="STRING" id="1348253.LK09_17085"/>